<dbReference type="eggNOG" id="COG1629">
    <property type="taxonomic scope" value="Bacteria"/>
</dbReference>
<dbReference type="Proteomes" id="UP000029554">
    <property type="component" value="Unassembled WGS sequence"/>
</dbReference>
<dbReference type="NCBIfam" id="TIGR04057">
    <property type="entry name" value="SusC_RagA_signa"/>
    <property type="match status" value="1"/>
</dbReference>
<protein>
    <submittedName>
        <fullName evidence="16">Membrane protein</fullName>
    </submittedName>
</protein>
<dbReference type="SUPFAM" id="SSF49464">
    <property type="entry name" value="Carboxypeptidase regulatory domain-like"/>
    <property type="match status" value="1"/>
</dbReference>
<proteinExistence type="inferred from homology"/>
<dbReference type="SUPFAM" id="SSF56935">
    <property type="entry name" value="Porins"/>
    <property type="match status" value="1"/>
</dbReference>
<evidence type="ECO:0000256" key="9">
    <source>
        <dbReference type="ARBA" id="ARBA00023136"/>
    </source>
</evidence>
<keyword evidence="10 11" id="KW-0998">Cell outer membrane</keyword>
<keyword evidence="4" id="KW-0410">Iron transport</keyword>
<dbReference type="EMBL" id="JRHH01000002">
    <property type="protein sequence ID" value="KGD68692.1"/>
    <property type="molecule type" value="Genomic_DNA"/>
</dbReference>
<dbReference type="GO" id="GO:0006826">
    <property type="term" value="P:iron ion transport"/>
    <property type="evidence" value="ECO:0007669"/>
    <property type="project" value="UniProtKB-KW"/>
</dbReference>
<evidence type="ECO:0000256" key="4">
    <source>
        <dbReference type="ARBA" id="ARBA00022496"/>
    </source>
</evidence>
<dbReference type="Pfam" id="PF13715">
    <property type="entry name" value="CarbopepD_reg_2"/>
    <property type="match status" value="1"/>
</dbReference>
<evidence type="ECO:0000256" key="2">
    <source>
        <dbReference type="ARBA" id="ARBA00022448"/>
    </source>
</evidence>
<dbReference type="NCBIfam" id="TIGR04056">
    <property type="entry name" value="OMP_RagA_SusC"/>
    <property type="match status" value="1"/>
</dbReference>
<dbReference type="Gene3D" id="2.40.170.20">
    <property type="entry name" value="TonB-dependent receptor, beta-barrel domain"/>
    <property type="match status" value="1"/>
</dbReference>
<comment type="similarity">
    <text evidence="11 12">Belongs to the TonB-dependent receptor family.</text>
</comment>
<dbReference type="RefSeq" id="WP_035124360.1">
    <property type="nucleotide sequence ID" value="NZ_JRHH01000002.1"/>
</dbReference>
<evidence type="ECO:0000313" key="17">
    <source>
        <dbReference type="Proteomes" id="UP000029554"/>
    </source>
</evidence>
<organism evidence="16 17">
    <name type="scientific">Flavobacterium aquatile LMG 4008 = ATCC 11947</name>
    <dbReference type="NCBI Taxonomy" id="1453498"/>
    <lineage>
        <taxon>Bacteria</taxon>
        <taxon>Pseudomonadati</taxon>
        <taxon>Bacteroidota</taxon>
        <taxon>Flavobacteriia</taxon>
        <taxon>Flavobacteriales</taxon>
        <taxon>Flavobacteriaceae</taxon>
        <taxon>Flavobacterium</taxon>
    </lineage>
</organism>
<dbReference type="PROSITE" id="PS52016">
    <property type="entry name" value="TONB_DEPENDENT_REC_3"/>
    <property type="match status" value="1"/>
</dbReference>
<dbReference type="InterPro" id="IPR039426">
    <property type="entry name" value="TonB-dep_rcpt-like"/>
</dbReference>
<evidence type="ECO:0000313" key="16">
    <source>
        <dbReference type="EMBL" id="KGD68692.1"/>
    </source>
</evidence>
<feature type="domain" description="TonB-dependent receptor plug" evidence="15">
    <location>
        <begin position="108"/>
        <end position="213"/>
    </location>
</feature>
<name>A0A095SVT2_9FLAO</name>
<dbReference type="Pfam" id="PF00593">
    <property type="entry name" value="TonB_dep_Rec_b-barrel"/>
    <property type="match status" value="1"/>
</dbReference>
<keyword evidence="9 11" id="KW-0472">Membrane</keyword>
<dbReference type="InterPro" id="IPR008969">
    <property type="entry name" value="CarboxyPept-like_regulatory"/>
</dbReference>
<accession>A0A095SVT2</accession>
<dbReference type="STRING" id="1453498.LG45_03340"/>
<evidence type="ECO:0000256" key="13">
    <source>
        <dbReference type="SAM" id="SignalP"/>
    </source>
</evidence>
<evidence type="ECO:0000259" key="14">
    <source>
        <dbReference type="Pfam" id="PF00593"/>
    </source>
</evidence>
<dbReference type="InterPro" id="IPR000531">
    <property type="entry name" value="Beta-barrel_TonB"/>
</dbReference>
<evidence type="ECO:0000259" key="15">
    <source>
        <dbReference type="Pfam" id="PF07715"/>
    </source>
</evidence>
<sequence>MKKIILFLLSIVFPIMSHAQDITGKVIDDKGIPLIGVNIRALKTNTAVSSDLDGNYTIKATTGDQLEFTMIGMATQVVKVNGNTINVTMKGDSTVLSDVVVIGYGTAKKRDLTGSIVKVSGKEIADKPNSNPINSLQGKVAGLSVVNSGTPGAEPDIRIRGTASLFQTKPLYVVDGIFNDNISYINPADIESIEVLKDPSSLAVFGARGANGVLIVTTKKGKIGRTTVNYNTSLGVKNITNKPEMTNASQFKSLYDQQRANQGVGAYPYYNLFTADTDWIDEITNSSATIYFHNLSISNATEKNKFYLGFGYVNEEGVIKNELYKKFTFNVNDELTINDRFKVGVGINGSDERLPRLGNYISAINATPIVAPFNTELGVYNQLPIDIGGAQVGNPLLEVEGKKGTQLNRNTRFVGNAFAEFTIVDKLKLRGAYLADLGYSNGRGYLPVFNVYVAEVDDTNLYGGNALTSVSQFKNNNQKLQQELLLTYEKSFGKHNFSGLLGYTRYEEMFSGMSGTVKQYSPSINDAGIDENAIPNDPRWWYLNVYPYGDPTTRIANSDQYEESTVSYLGRVLYNYDGKYMLNGSFRRDGSSGIRKWQNFWALGAAWEVTKESFMENQKTFDFLKIKASFGQLGNRFASVRYPTYPTYTTGSSAVFGEELVPAYVLAYRNNPNLKWETVTSKEFGFEMATLNNRLTLEANYYDKTTTDLLTYVLFNSDRFYTNAGEISNKGFELAASWKDNITKDWNYSISGNLTTIKNKVNSVFTDGFEIFDGPTRLSAGSPIGSFYGYEVEGVYQSYADILNSPISTLGSYDVGDLKFKDINGDGIIDADDRKEIGNPTPDITYGFSANVNYKNFSLSADFQGVYGNEIWRDWGNGATFAQFNYRADRLNAWNGPGTSNWEPRLNDASGYNTNNRSTYMIEDGSYLRLRNIQLGYNFDPTFLSKVKVDSLRLYLSAQNIVTWSNNSGFTPEAGGSPTKFGVDTGGYPLPAITSLGINVTF</sequence>
<evidence type="ECO:0000256" key="11">
    <source>
        <dbReference type="PROSITE-ProRule" id="PRU01360"/>
    </source>
</evidence>
<keyword evidence="13" id="KW-0732">Signal</keyword>
<keyword evidence="2 11" id="KW-0813">Transport</keyword>
<dbReference type="PANTHER" id="PTHR32552:SF81">
    <property type="entry name" value="TONB-DEPENDENT OUTER MEMBRANE RECEPTOR"/>
    <property type="match status" value="1"/>
</dbReference>
<dbReference type="InterPro" id="IPR023997">
    <property type="entry name" value="TonB-dep_OMP_SusC/RagA_CS"/>
</dbReference>
<evidence type="ECO:0000256" key="8">
    <source>
        <dbReference type="ARBA" id="ARBA00023077"/>
    </source>
</evidence>
<dbReference type="AlphaFoldDB" id="A0A095SVT2"/>
<evidence type="ECO:0000256" key="6">
    <source>
        <dbReference type="ARBA" id="ARBA00023004"/>
    </source>
</evidence>
<dbReference type="OrthoDB" id="9768177at2"/>
<keyword evidence="5 11" id="KW-0812">Transmembrane</keyword>
<evidence type="ECO:0000256" key="3">
    <source>
        <dbReference type="ARBA" id="ARBA00022452"/>
    </source>
</evidence>
<comment type="caution">
    <text evidence="16">The sequence shown here is derived from an EMBL/GenBank/DDBJ whole genome shotgun (WGS) entry which is preliminary data.</text>
</comment>
<evidence type="ECO:0000256" key="10">
    <source>
        <dbReference type="ARBA" id="ARBA00023237"/>
    </source>
</evidence>
<keyword evidence="7" id="KW-0406">Ion transport</keyword>
<dbReference type="Pfam" id="PF07715">
    <property type="entry name" value="Plug"/>
    <property type="match status" value="1"/>
</dbReference>
<dbReference type="InterPro" id="IPR012910">
    <property type="entry name" value="Plug_dom"/>
</dbReference>
<dbReference type="InterPro" id="IPR037066">
    <property type="entry name" value="Plug_dom_sf"/>
</dbReference>
<keyword evidence="3 11" id="KW-1134">Transmembrane beta strand</keyword>
<evidence type="ECO:0000256" key="5">
    <source>
        <dbReference type="ARBA" id="ARBA00022692"/>
    </source>
</evidence>
<keyword evidence="8 12" id="KW-0798">TonB box</keyword>
<feature type="domain" description="TonB-dependent receptor-like beta-barrel" evidence="14">
    <location>
        <begin position="451"/>
        <end position="961"/>
    </location>
</feature>
<reference evidence="16 17" key="1">
    <citation type="submission" date="2014-09" db="EMBL/GenBank/DDBJ databases">
        <title>Whole Genome Shotgun of Flavobacterium aquatile LMG 4008.</title>
        <authorList>
            <person name="Gale A.N."/>
            <person name="Pipes S.E."/>
            <person name="Newman J.D."/>
        </authorList>
    </citation>
    <scope>NUCLEOTIDE SEQUENCE [LARGE SCALE GENOMIC DNA]</scope>
    <source>
        <strain evidence="16 17">LMG 4008</strain>
    </source>
</reference>
<evidence type="ECO:0000256" key="12">
    <source>
        <dbReference type="RuleBase" id="RU003357"/>
    </source>
</evidence>
<feature type="chain" id="PRO_5001910498" evidence="13">
    <location>
        <begin position="20"/>
        <end position="1002"/>
    </location>
</feature>
<dbReference type="InterPro" id="IPR023996">
    <property type="entry name" value="TonB-dep_OMP_SusC/RagA"/>
</dbReference>
<dbReference type="InterPro" id="IPR036942">
    <property type="entry name" value="Beta-barrel_TonB_sf"/>
</dbReference>
<dbReference type="PANTHER" id="PTHR32552">
    <property type="entry name" value="FERRICHROME IRON RECEPTOR-RELATED"/>
    <property type="match status" value="1"/>
</dbReference>
<evidence type="ECO:0000256" key="7">
    <source>
        <dbReference type="ARBA" id="ARBA00023065"/>
    </source>
</evidence>
<feature type="signal peptide" evidence="13">
    <location>
        <begin position="1"/>
        <end position="19"/>
    </location>
</feature>
<dbReference type="Gene3D" id="2.170.130.10">
    <property type="entry name" value="TonB-dependent receptor, plug domain"/>
    <property type="match status" value="1"/>
</dbReference>
<dbReference type="GO" id="GO:0009279">
    <property type="term" value="C:cell outer membrane"/>
    <property type="evidence" value="ECO:0007669"/>
    <property type="project" value="UniProtKB-SubCell"/>
</dbReference>
<keyword evidence="6" id="KW-0408">Iron</keyword>
<keyword evidence="17" id="KW-1185">Reference proteome</keyword>
<evidence type="ECO:0000256" key="1">
    <source>
        <dbReference type="ARBA" id="ARBA00004571"/>
    </source>
</evidence>
<gene>
    <name evidence="16" type="ORF">LG45_03340</name>
</gene>
<comment type="subcellular location">
    <subcellularLocation>
        <location evidence="1 11">Cell outer membrane</location>
        <topology evidence="1 11">Multi-pass membrane protein</topology>
    </subcellularLocation>
</comment>